<dbReference type="Gene3D" id="1.10.1530.10">
    <property type="match status" value="1"/>
</dbReference>
<evidence type="ECO:0000313" key="2">
    <source>
        <dbReference type="EMBL" id="MCR8636817.1"/>
    </source>
</evidence>
<reference evidence="2 3" key="1">
    <citation type="submission" date="2022-08" db="EMBL/GenBank/DDBJ databases">
        <title>Paenibacillus endoradicis sp. nov., Paenibacillus radicibacter sp. nov and Paenibacillus pararadicis sp. nov., three cold-adapted plant growth-promoting bacteria isolated from root of Larix gmelinii in Great Khingan.</title>
        <authorList>
            <person name="Xue H."/>
        </authorList>
    </citation>
    <scope>NUCLEOTIDE SEQUENCE [LARGE SCALE GENOMIC DNA]</scope>
    <source>
        <strain evidence="2 3">N5-1-1-5</strain>
    </source>
</reference>
<dbReference type="InterPro" id="IPR043144">
    <property type="entry name" value="Mal/L-sulf/L-lact_DH-like_ah"/>
</dbReference>
<proteinExistence type="predicted"/>
<comment type="caution">
    <text evidence="2">The sequence shown here is derived from an EMBL/GenBank/DDBJ whole genome shotgun (WGS) entry which is preliminary data.</text>
</comment>
<accession>A0ABT1YV58</accession>
<dbReference type="RefSeq" id="WP_258218307.1">
    <property type="nucleotide sequence ID" value="NZ_JANQBD010000056.1"/>
</dbReference>
<dbReference type="GO" id="GO:0047559">
    <property type="term" value="F:3-dehydro-L-gulonate 2-dehydrogenase activity"/>
    <property type="evidence" value="ECO:0007669"/>
    <property type="project" value="UniProtKB-EC"/>
</dbReference>
<name>A0ABT1YV58_9BACL</name>
<dbReference type="InterPro" id="IPR003767">
    <property type="entry name" value="Malate/L-lactate_DH-like"/>
</dbReference>
<dbReference type="Gene3D" id="3.30.1370.60">
    <property type="entry name" value="Hypothetical oxidoreductase yiak, domain 2"/>
    <property type="match status" value="1"/>
</dbReference>
<evidence type="ECO:0000313" key="3">
    <source>
        <dbReference type="Proteomes" id="UP001300012"/>
    </source>
</evidence>
<organism evidence="2 3">
    <name type="scientific">Paenibacillus radicis</name>
    <name type="common">ex Xue et al. 2023</name>
    <dbReference type="NCBI Taxonomy" id="2972489"/>
    <lineage>
        <taxon>Bacteria</taxon>
        <taxon>Bacillati</taxon>
        <taxon>Bacillota</taxon>
        <taxon>Bacilli</taxon>
        <taxon>Bacillales</taxon>
        <taxon>Paenibacillaceae</taxon>
        <taxon>Paenibacillus</taxon>
    </lineage>
</organism>
<sequence>MKRVPFETMKDEIVRVLLKKGFTTNRAEECAVLFAEASLEGVYSHGLNRVPRFVDYIEKGLVDIHAIPTKIDSYGMMERYDGNLGAGNLNAKFCMQRAIEMAHENGVGIVTIRNTNHWMRGGSYGWQAADAGCIGMCWTNTESCMPPWGAKETKIGNNPFVLAVPRESGNIVLDMAMSQFSYGKLEVTRLKNELLPVDGGFDSDGQLTRDPSAIEKSMRILPTGYWKGSGLSILLDLIAALLSGGLSTRKMDELKPQPGISGYGGSQVFIAMDPSVISGELFCENTVNEAVEYLHQAEPAEIDGKVTFPGERTVETRKANLEKGIPVDEKIWQTVLDL</sequence>
<dbReference type="PANTHER" id="PTHR11091">
    <property type="entry name" value="OXIDOREDUCTASE-RELATED"/>
    <property type="match status" value="1"/>
</dbReference>
<evidence type="ECO:0000256" key="1">
    <source>
        <dbReference type="ARBA" id="ARBA00023002"/>
    </source>
</evidence>
<dbReference type="EC" id="1.1.1.130" evidence="2"/>
<protein>
    <submittedName>
        <fullName evidence="2">3-dehydro-L-gulonate 2-dehydrogenase</fullName>
        <ecNumber evidence="2">1.1.1.130</ecNumber>
    </submittedName>
</protein>
<keyword evidence="1 2" id="KW-0560">Oxidoreductase</keyword>
<dbReference type="Proteomes" id="UP001300012">
    <property type="component" value="Unassembled WGS sequence"/>
</dbReference>
<dbReference type="PANTHER" id="PTHR11091:SF3">
    <property type="entry name" value="2,3-DIKETO-L-GULONATE REDUCTASE"/>
    <property type="match status" value="1"/>
</dbReference>
<dbReference type="Pfam" id="PF02615">
    <property type="entry name" value="Ldh_2"/>
    <property type="match status" value="1"/>
</dbReference>
<dbReference type="NCBIfam" id="NF009750">
    <property type="entry name" value="PRK13260.1"/>
    <property type="match status" value="1"/>
</dbReference>
<dbReference type="EMBL" id="JANQBD010000056">
    <property type="protein sequence ID" value="MCR8636817.1"/>
    <property type="molecule type" value="Genomic_DNA"/>
</dbReference>
<keyword evidence="3" id="KW-1185">Reference proteome</keyword>
<dbReference type="InterPro" id="IPR036111">
    <property type="entry name" value="Mal/L-sulfo/L-lacto_DH-like_sf"/>
</dbReference>
<gene>
    <name evidence="2" type="primary">yiaK</name>
    <name evidence="2" type="ORF">NV381_37240</name>
</gene>
<dbReference type="SUPFAM" id="SSF89733">
    <property type="entry name" value="L-sulfolactate dehydrogenase-like"/>
    <property type="match status" value="1"/>
</dbReference>
<dbReference type="InterPro" id="IPR043143">
    <property type="entry name" value="Mal/L-sulf/L-lact_DH-like_NADP"/>
</dbReference>